<keyword evidence="1" id="KW-0723">Serine/threonine-protein kinase</keyword>
<dbReference type="Proteomes" id="UP000006094">
    <property type="component" value="Chromosome"/>
</dbReference>
<gene>
    <name evidence="3" type="ordered locus">Curi_c05670</name>
</gene>
<dbReference type="GO" id="GO:0004674">
    <property type="term" value="F:protein serine/threonine kinase activity"/>
    <property type="evidence" value="ECO:0007669"/>
    <property type="project" value="UniProtKB-KW"/>
</dbReference>
<proteinExistence type="predicted"/>
<dbReference type="InterPro" id="IPR003594">
    <property type="entry name" value="HATPase_dom"/>
</dbReference>
<dbReference type="SUPFAM" id="SSF55874">
    <property type="entry name" value="ATPase domain of HSP90 chaperone/DNA topoisomerase II/histidine kinase"/>
    <property type="match status" value="1"/>
</dbReference>
<dbReference type="Gene3D" id="3.30.565.10">
    <property type="entry name" value="Histidine kinase-like ATPase, C-terminal domain"/>
    <property type="match status" value="1"/>
</dbReference>
<keyword evidence="3" id="KW-0808">Transferase</keyword>
<dbReference type="InterPro" id="IPR050267">
    <property type="entry name" value="Anti-sigma-factor_SerPK"/>
</dbReference>
<evidence type="ECO:0000313" key="3">
    <source>
        <dbReference type="EMBL" id="AFS77641.1"/>
    </source>
</evidence>
<dbReference type="InterPro" id="IPR036890">
    <property type="entry name" value="HATPase_C_sf"/>
</dbReference>
<evidence type="ECO:0000259" key="2">
    <source>
        <dbReference type="Pfam" id="PF13581"/>
    </source>
</evidence>
<dbReference type="HOGENOM" id="CLU_090336_11_3_9"/>
<keyword evidence="1" id="KW-0418">Kinase</keyword>
<organism evidence="3 4">
    <name type="scientific">Gottschalkia acidurici (strain ATCC 7906 / DSM 604 / BCRC 14475 / CIP 104303 / KCTC 5404 / NCIMB 10678 / 9a)</name>
    <name type="common">Clostridium acidurici</name>
    <dbReference type="NCBI Taxonomy" id="1128398"/>
    <lineage>
        <taxon>Bacteria</taxon>
        <taxon>Bacillati</taxon>
        <taxon>Bacillota</taxon>
        <taxon>Tissierellia</taxon>
        <taxon>Tissierellales</taxon>
        <taxon>Gottschalkiaceae</taxon>
        <taxon>Gottschalkia</taxon>
    </lineage>
</organism>
<protein>
    <submittedName>
        <fullName evidence="3">Anti-sigma F factor</fullName>
        <ecNumber evidence="3">2.7.11.1</ecNumber>
    </submittedName>
</protein>
<evidence type="ECO:0000256" key="1">
    <source>
        <dbReference type="ARBA" id="ARBA00022527"/>
    </source>
</evidence>
<dbReference type="EC" id="2.7.11.1" evidence="3"/>
<dbReference type="KEGG" id="cad:Curi_c05670"/>
<evidence type="ECO:0000313" key="4">
    <source>
        <dbReference type="Proteomes" id="UP000006094"/>
    </source>
</evidence>
<dbReference type="AlphaFoldDB" id="K0AZ11"/>
<sequence length="133" mass="15034">MKFKTSVILRSNLSEIKNTIEGILHSMGEFLKQEDLIFDIRLILNELVINSAIHGNNLDESKKIELKIEINDSSIKVEVVDEGEGFTYDKNAYNPLDLNPNGRGLVIVDGLSDELLIESNRVEVVKYYNPIIS</sequence>
<dbReference type="PANTHER" id="PTHR35526">
    <property type="entry name" value="ANTI-SIGMA-F FACTOR RSBW-RELATED"/>
    <property type="match status" value="1"/>
</dbReference>
<dbReference type="PATRIC" id="fig|1128398.3.peg.598"/>
<keyword evidence="4" id="KW-1185">Reference proteome</keyword>
<dbReference type="Pfam" id="PF13581">
    <property type="entry name" value="HATPase_c_2"/>
    <property type="match status" value="1"/>
</dbReference>
<name>K0AZ11_GOTA9</name>
<dbReference type="PANTHER" id="PTHR35526:SF3">
    <property type="entry name" value="ANTI-SIGMA-F FACTOR RSBW"/>
    <property type="match status" value="1"/>
</dbReference>
<dbReference type="EMBL" id="CP003326">
    <property type="protein sequence ID" value="AFS77641.1"/>
    <property type="molecule type" value="Genomic_DNA"/>
</dbReference>
<accession>K0AZ11</accession>
<dbReference type="STRING" id="1128398.Curi_c05670"/>
<dbReference type="eggNOG" id="COG2172">
    <property type="taxonomic scope" value="Bacteria"/>
</dbReference>
<reference evidence="3 4" key="1">
    <citation type="journal article" date="2012" name="PLoS ONE">
        <title>The purine-utilizing bacterium Clostridium acidurici 9a: a genome-guided metabolic reconsideration.</title>
        <authorList>
            <person name="Hartwich K."/>
            <person name="Poehlein A."/>
            <person name="Daniel R."/>
        </authorList>
    </citation>
    <scope>NUCLEOTIDE SEQUENCE [LARGE SCALE GENOMIC DNA]</scope>
    <source>
        <strain evidence="4">ATCC 7906 / DSM 604 / BCRC 14475 / CIP 104303 / KCTC 5404 / NCIMB 10678 / 9a</strain>
    </source>
</reference>
<feature type="domain" description="Histidine kinase/HSP90-like ATPase" evidence="2">
    <location>
        <begin position="31"/>
        <end position="118"/>
    </location>
</feature>
<dbReference type="CDD" id="cd16936">
    <property type="entry name" value="HATPase_RsbW-like"/>
    <property type="match status" value="1"/>
</dbReference>